<evidence type="ECO:0000256" key="4">
    <source>
        <dbReference type="ARBA" id="ARBA00016244"/>
    </source>
</evidence>
<dbReference type="GO" id="GO:0009424">
    <property type="term" value="C:bacterial-type flagellum hook"/>
    <property type="evidence" value="ECO:0007669"/>
    <property type="project" value="UniProtKB-UniRule"/>
</dbReference>
<comment type="caution">
    <text evidence="11">The sequence shown here is derived from an EMBL/GenBank/DDBJ whole genome shotgun (WGS) entry which is preliminary data.</text>
</comment>
<dbReference type="NCBIfam" id="TIGR02492">
    <property type="entry name" value="flgK_ends"/>
    <property type="match status" value="1"/>
</dbReference>
<keyword evidence="11" id="KW-0282">Flagellum</keyword>
<evidence type="ECO:0000313" key="12">
    <source>
        <dbReference type="Proteomes" id="UP000562045"/>
    </source>
</evidence>
<protein>
    <recommendedName>
        <fullName evidence="4 7">Flagellar hook-associated protein 1</fullName>
        <shortName evidence="7">HAP1</shortName>
    </recommendedName>
</protein>
<dbReference type="GO" id="GO:0044780">
    <property type="term" value="P:bacterial-type flagellum assembly"/>
    <property type="evidence" value="ECO:0007669"/>
    <property type="project" value="InterPro"/>
</dbReference>
<accession>A0A7Y9ZI68</accession>
<dbReference type="RefSeq" id="WP_179649650.1">
    <property type="nucleotide sequence ID" value="NZ_JACBZM010000001.1"/>
</dbReference>
<sequence>MAGSFGAITSASAALRFQQVALDVAGSNISNASTDGYVRRRVVGESISTNVPAMWSRSDNFGGTVGVGEVRRMVDPLLDIRVRREHGSLSYLETQQTILARVEEGIGEPGDNGVYAAILDFRNAWQDLSTNPGGDAARQQVLGSAETLAQALRIQVANVAGEEADQRVHLNNVVDEVNTAAAGIAELNHNILVTEQNGTDAGTLRDQRDQLALRLAELAGAVTTVRADGQFDVTVGGEALVTGKEAGSFVVASGVTPAGDADGAPITFRIDASWGSTVLPTGAAGPGGELGGITQVLTTTLPSYRAGLDAIAADLAAAVNTQHALGYDAAGAAGGTFFSYDPLVGAASLQVAITDPALVAASSVTGAGRDGVNADALSRAGDAADAYQRLVNGFGTAVASLQRQTANQTALTGSLDDAWEQQAGVNLDEETVNMMTAQRSYEAAARLLTTLDEVLDTLINRTGLVGR</sequence>
<keyword evidence="6 7" id="KW-0975">Bacterial flagellum</keyword>
<dbReference type="PANTHER" id="PTHR30033:SF1">
    <property type="entry name" value="FLAGELLAR HOOK-ASSOCIATED PROTEIN 1"/>
    <property type="match status" value="1"/>
</dbReference>
<proteinExistence type="inferred from homology"/>
<comment type="subcellular location">
    <subcellularLocation>
        <location evidence="1 7">Bacterial flagellum</location>
    </subcellularLocation>
    <subcellularLocation>
        <location evidence="2 7">Secreted</location>
    </subcellularLocation>
</comment>
<evidence type="ECO:0000259" key="9">
    <source>
        <dbReference type="Pfam" id="PF06429"/>
    </source>
</evidence>
<dbReference type="InterPro" id="IPR001444">
    <property type="entry name" value="Flag_bb_rod_N"/>
</dbReference>
<dbReference type="PRINTS" id="PR01005">
    <property type="entry name" value="FLGHOOKAP1"/>
</dbReference>
<dbReference type="AlphaFoldDB" id="A0A7Y9ZI68"/>
<evidence type="ECO:0000256" key="5">
    <source>
        <dbReference type="ARBA" id="ARBA00022525"/>
    </source>
</evidence>
<dbReference type="Pfam" id="PF06429">
    <property type="entry name" value="Flg_bbr_C"/>
    <property type="match status" value="1"/>
</dbReference>
<evidence type="ECO:0000256" key="2">
    <source>
        <dbReference type="ARBA" id="ARBA00004613"/>
    </source>
</evidence>
<name>A0A7Y9ZI68_9ACTN</name>
<evidence type="ECO:0000259" key="8">
    <source>
        <dbReference type="Pfam" id="PF00460"/>
    </source>
</evidence>
<dbReference type="GO" id="GO:0005576">
    <property type="term" value="C:extracellular region"/>
    <property type="evidence" value="ECO:0007669"/>
    <property type="project" value="UniProtKB-SubCell"/>
</dbReference>
<feature type="domain" description="Flagellar hook-associated protein FlgK helical" evidence="10">
    <location>
        <begin position="99"/>
        <end position="338"/>
    </location>
</feature>
<feature type="domain" description="Flagellar basal body rod protein N-terminal" evidence="8">
    <location>
        <begin position="11"/>
        <end position="37"/>
    </location>
</feature>
<dbReference type="InterPro" id="IPR002371">
    <property type="entry name" value="FlgK"/>
</dbReference>
<dbReference type="Pfam" id="PF22638">
    <property type="entry name" value="FlgK_D1"/>
    <property type="match status" value="1"/>
</dbReference>
<evidence type="ECO:0000256" key="3">
    <source>
        <dbReference type="ARBA" id="ARBA00009677"/>
    </source>
</evidence>
<feature type="domain" description="Flagellar basal-body/hook protein C-terminal" evidence="9">
    <location>
        <begin position="422"/>
        <end position="460"/>
    </location>
</feature>
<organism evidence="11 12">
    <name type="scientific">Nocardioides aromaticivorans</name>
    <dbReference type="NCBI Taxonomy" id="200618"/>
    <lineage>
        <taxon>Bacteria</taxon>
        <taxon>Bacillati</taxon>
        <taxon>Actinomycetota</taxon>
        <taxon>Actinomycetes</taxon>
        <taxon>Propionibacteriales</taxon>
        <taxon>Nocardioidaceae</taxon>
        <taxon>Nocardioides</taxon>
    </lineage>
</organism>
<dbReference type="GO" id="GO:0005198">
    <property type="term" value="F:structural molecule activity"/>
    <property type="evidence" value="ECO:0007669"/>
    <property type="project" value="UniProtKB-UniRule"/>
</dbReference>
<evidence type="ECO:0000256" key="1">
    <source>
        <dbReference type="ARBA" id="ARBA00004365"/>
    </source>
</evidence>
<dbReference type="InterPro" id="IPR010930">
    <property type="entry name" value="Flg_bb/hook_C_dom"/>
</dbReference>
<dbReference type="InterPro" id="IPR053927">
    <property type="entry name" value="FlgK_helical"/>
</dbReference>
<dbReference type="SUPFAM" id="SSF64518">
    <property type="entry name" value="Phase 1 flagellin"/>
    <property type="match status" value="1"/>
</dbReference>
<keyword evidence="5 7" id="KW-0964">Secreted</keyword>
<dbReference type="PANTHER" id="PTHR30033">
    <property type="entry name" value="FLAGELLAR HOOK-ASSOCIATED PROTEIN 1"/>
    <property type="match status" value="1"/>
</dbReference>
<keyword evidence="11" id="KW-0966">Cell projection</keyword>
<dbReference type="Pfam" id="PF00460">
    <property type="entry name" value="Flg_bb_rod"/>
    <property type="match status" value="1"/>
</dbReference>
<evidence type="ECO:0000256" key="7">
    <source>
        <dbReference type="RuleBase" id="RU362065"/>
    </source>
</evidence>
<dbReference type="Proteomes" id="UP000562045">
    <property type="component" value="Unassembled WGS sequence"/>
</dbReference>
<dbReference type="EMBL" id="JACBZM010000001">
    <property type="protein sequence ID" value="NYI45919.1"/>
    <property type="molecule type" value="Genomic_DNA"/>
</dbReference>
<evidence type="ECO:0000313" key="11">
    <source>
        <dbReference type="EMBL" id="NYI45919.1"/>
    </source>
</evidence>
<keyword evidence="11" id="KW-0969">Cilium</keyword>
<gene>
    <name evidence="7" type="primary">flgK</name>
    <name evidence="11" type="ORF">BJ993_002999</name>
</gene>
<reference evidence="11 12" key="1">
    <citation type="submission" date="2020-07" db="EMBL/GenBank/DDBJ databases">
        <title>Sequencing the genomes of 1000 actinobacteria strains.</title>
        <authorList>
            <person name="Klenk H.-P."/>
        </authorList>
    </citation>
    <scope>NUCLEOTIDE SEQUENCE [LARGE SCALE GENOMIC DNA]</scope>
    <source>
        <strain evidence="11 12">DSM 15131</strain>
    </source>
</reference>
<evidence type="ECO:0000259" key="10">
    <source>
        <dbReference type="Pfam" id="PF22638"/>
    </source>
</evidence>
<evidence type="ECO:0000256" key="6">
    <source>
        <dbReference type="ARBA" id="ARBA00023143"/>
    </source>
</evidence>
<comment type="similarity">
    <text evidence="3 7">Belongs to the flagella basal body rod proteins family.</text>
</comment>